<accession>A0AAP9KQK6</accession>
<keyword evidence="2 3" id="KW-0378">Hydrolase</keyword>
<reference evidence="7" key="1">
    <citation type="submission" date="2017-11" db="EMBL/GenBank/DDBJ databases">
        <title>Genome sequence of Pantoea sp. MSR2.</title>
        <authorList>
            <person name="Nascimento F.X."/>
        </authorList>
    </citation>
    <scope>NUCLEOTIDE SEQUENCE [LARGE SCALE GENOMIC DNA]</scope>
    <source>
        <strain evidence="7">MSR2</strain>
    </source>
</reference>
<sequence>MNHIEEMRGQVGHRLLLLAGTRILLQLRKDGSWGLPGGWLDPGESPEQTVKREVKEETNLDVHRMQLLGFFCEPEYTLNQEYNEGDNAVTALYQVDEWSGVMINDPSESDELTFFSSDELPKNLTEKCRHSIRCYLSHQR</sequence>
<dbReference type="InterPro" id="IPR020084">
    <property type="entry name" value="NUDIX_hydrolase_CS"/>
</dbReference>
<dbReference type="PROSITE" id="PS00893">
    <property type="entry name" value="NUDIX_BOX"/>
    <property type="match status" value="1"/>
</dbReference>
<dbReference type="RefSeq" id="WP_208724132.1">
    <property type="nucleotide sequence ID" value="NZ_CP024636.1"/>
</dbReference>
<dbReference type="InterPro" id="IPR000086">
    <property type="entry name" value="NUDIX_hydrolase_dom"/>
</dbReference>
<reference evidence="5" key="3">
    <citation type="submission" date="2023-07" db="EMBL/GenBank/DDBJ databases">
        <title>The extreme plant-growth-promoting properties of Pantoea phytobeneficialis PF55 revealed by functional and genomic analysis.</title>
        <authorList>
            <person name="Nascimento F.X."/>
            <person name="Marcio R.J."/>
        </authorList>
    </citation>
    <scope>NUCLEOTIDE SEQUENCE</scope>
    <source>
        <strain evidence="5">PF55</strain>
    </source>
</reference>
<dbReference type="GO" id="GO:0016787">
    <property type="term" value="F:hydrolase activity"/>
    <property type="evidence" value="ECO:0007669"/>
    <property type="project" value="UniProtKB-KW"/>
</dbReference>
<comment type="cofactor">
    <cofactor evidence="1">
        <name>Mg(2+)</name>
        <dbReference type="ChEBI" id="CHEBI:18420"/>
    </cofactor>
</comment>
<name>A0AAP9KQK6_9GAMM</name>
<evidence type="ECO:0000313" key="6">
    <source>
        <dbReference type="EMBL" id="QGR08008.1"/>
    </source>
</evidence>
<dbReference type="PANTHER" id="PTHR43046:SF2">
    <property type="entry name" value="8-OXO-DGTP DIPHOSPHATASE-RELATED"/>
    <property type="match status" value="1"/>
</dbReference>
<dbReference type="PANTHER" id="PTHR43046">
    <property type="entry name" value="GDP-MANNOSE MANNOSYL HYDROLASE"/>
    <property type="match status" value="1"/>
</dbReference>
<keyword evidence="8" id="KW-1185">Reference proteome</keyword>
<dbReference type="InterPro" id="IPR015797">
    <property type="entry name" value="NUDIX_hydrolase-like_dom_sf"/>
</dbReference>
<evidence type="ECO:0000313" key="7">
    <source>
        <dbReference type="Proteomes" id="UP000424872"/>
    </source>
</evidence>
<evidence type="ECO:0000256" key="3">
    <source>
        <dbReference type="RuleBase" id="RU003476"/>
    </source>
</evidence>
<evidence type="ECO:0000256" key="1">
    <source>
        <dbReference type="ARBA" id="ARBA00001946"/>
    </source>
</evidence>
<dbReference type="Proteomes" id="UP001171299">
    <property type="component" value="Unassembled WGS sequence"/>
</dbReference>
<proteinExistence type="inferred from homology"/>
<evidence type="ECO:0000256" key="2">
    <source>
        <dbReference type="ARBA" id="ARBA00022801"/>
    </source>
</evidence>
<dbReference type="KEGG" id="ppho:CTZ24_16895"/>
<dbReference type="Proteomes" id="UP000424872">
    <property type="component" value="Chromosome"/>
</dbReference>
<dbReference type="PROSITE" id="PS51462">
    <property type="entry name" value="NUDIX"/>
    <property type="match status" value="1"/>
</dbReference>
<organism evidence="6 7">
    <name type="scientific">Pantoea phytobeneficialis</name>
    <dbReference type="NCBI Taxonomy" id="2052056"/>
    <lineage>
        <taxon>Bacteria</taxon>
        <taxon>Pseudomonadati</taxon>
        <taxon>Pseudomonadota</taxon>
        <taxon>Gammaproteobacteria</taxon>
        <taxon>Enterobacterales</taxon>
        <taxon>Erwiniaceae</taxon>
        <taxon>Pantoea</taxon>
    </lineage>
</organism>
<evidence type="ECO:0000313" key="8">
    <source>
        <dbReference type="Proteomes" id="UP001171299"/>
    </source>
</evidence>
<dbReference type="EMBL" id="JAUOOM010000044">
    <property type="protein sequence ID" value="MDO6410025.1"/>
    <property type="molecule type" value="Genomic_DNA"/>
</dbReference>
<dbReference type="Gene3D" id="3.90.79.10">
    <property type="entry name" value="Nucleoside Triphosphate Pyrophosphohydrolase"/>
    <property type="match status" value="1"/>
</dbReference>
<feature type="domain" description="Nudix hydrolase" evidence="4">
    <location>
        <begin position="7"/>
        <end position="140"/>
    </location>
</feature>
<reference evidence="6" key="2">
    <citation type="journal article" date="2020" name="Environ. Microbiol.">
        <title>The extreme plant-growth-promoting properties of Pantoea phytobeneficialis MSR2 revealed by functional and genomic analysis.</title>
        <authorList>
            <person name="Nascimento F.X."/>
            <person name="Hernandez A.G."/>
            <person name="Glick B.R."/>
            <person name="Rossi M.J."/>
        </authorList>
    </citation>
    <scope>NUCLEOTIDE SEQUENCE</scope>
    <source>
        <strain evidence="6">MSR2</strain>
    </source>
</reference>
<dbReference type="AlphaFoldDB" id="A0AAP9KQK6"/>
<comment type="similarity">
    <text evidence="3">Belongs to the Nudix hydrolase family.</text>
</comment>
<dbReference type="PRINTS" id="PR00502">
    <property type="entry name" value="NUDIXFAMILY"/>
</dbReference>
<dbReference type="InterPro" id="IPR020476">
    <property type="entry name" value="Nudix_hydrolase"/>
</dbReference>
<protein>
    <submittedName>
        <fullName evidence="5">NUDIX domain-containing protein</fullName>
    </submittedName>
    <submittedName>
        <fullName evidence="6">NUDIX hydrolase</fullName>
    </submittedName>
</protein>
<dbReference type="Pfam" id="PF00293">
    <property type="entry name" value="NUDIX"/>
    <property type="match status" value="1"/>
</dbReference>
<dbReference type="SUPFAM" id="SSF55811">
    <property type="entry name" value="Nudix"/>
    <property type="match status" value="1"/>
</dbReference>
<evidence type="ECO:0000313" key="5">
    <source>
        <dbReference type="EMBL" id="MDO6410025.1"/>
    </source>
</evidence>
<gene>
    <name evidence="6" type="ORF">CTZ24_16895</name>
    <name evidence="5" type="ORF">Q3404_25985</name>
</gene>
<evidence type="ECO:0000259" key="4">
    <source>
        <dbReference type="PROSITE" id="PS51462"/>
    </source>
</evidence>
<dbReference type="EMBL" id="CP024636">
    <property type="protein sequence ID" value="QGR08008.1"/>
    <property type="molecule type" value="Genomic_DNA"/>
</dbReference>